<dbReference type="PRINTS" id="PR01262">
    <property type="entry name" value="INNEXIN"/>
</dbReference>
<keyword evidence="8 12" id="KW-1133">Transmembrane helix</keyword>
<evidence type="ECO:0000256" key="8">
    <source>
        <dbReference type="ARBA" id="ARBA00022989"/>
    </source>
</evidence>
<dbReference type="GO" id="GO:0005243">
    <property type="term" value="F:gap junction channel activity"/>
    <property type="evidence" value="ECO:0007669"/>
    <property type="project" value="TreeGrafter"/>
</dbReference>
<reference evidence="14" key="1">
    <citation type="submission" date="2022-11" db="UniProtKB">
        <authorList>
            <consortium name="WormBaseParasite"/>
        </authorList>
    </citation>
    <scope>IDENTIFICATION</scope>
</reference>
<dbReference type="PANTHER" id="PTHR11893:SF36">
    <property type="entry name" value="INNEXIN-5"/>
    <property type="match status" value="1"/>
</dbReference>
<protein>
    <recommendedName>
        <fullName evidence="12">Innexin</fullName>
    </recommendedName>
</protein>
<evidence type="ECO:0000256" key="10">
    <source>
        <dbReference type="ARBA" id="ARBA00023136"/>
    </source>
</evidence>
<keyword evidence="3 12" id="KW-0813">Transport</keyword>
<comment type="subcellular location">
    <subcellularLocation>
        <location evidence="1">Cell junction</location>
        <location evidence="1">Gap junction</location>
    </subcellularLocation>
    <subcellularLocation>
        <location evidence="2 12">Cell membrane</location>
        <topology evidence="2 12">Multi-pass membrane protein</topology>
    </subcellularLocation>
</comment>
<keyword evidence="13" id="KW-1185">Reference proteome</keyword>
<evidence type="ECO:0000313" key="14">
    <source>
        <dbReference type="WBParaSite" id="PSAMB.scaffold204size66058.g3269.t1"/>
    </source>
</evidence>
<dbReference type="GO" id="GO:0005921">
    <property type="term" value="C:gap junction"/>
    <property type="evidence" value="ECO:0007669"/>
    <property type="project" value="UniProtKB-SubCell"/>
</dbReference>
<evidence type="ECO:0000256" key="9">
    <source>
        <dbReference type="ARBA" id="ARBA00023065"/>
    </source>
</evidence>
<keyword evidence="4" id="KW-1003">Cell membrane</keyword>
<evidence type="ECO:0000313" key="13">
    <source>
        <dbReference type="Proteomes" id="UP000887566"/>
    </source>
</evidence>
<comment type="function">
    <text evidence="12">Structural component of the gap junctions.</text>
</comment>
<comment type="caution">
    <text evidence="12">Lacks conserved residue(s) required for the propagation of feature annotation.</text>
</comment>
<gene>
    <name evidence="12" type="primary">inx</name>
</gene>
<comment type="similarity">
    <text evidence="12">Belongs to the pannexin family.</text>
</comment>
<feature type="transmembrane region" description="Helical" evidence="12">
    <location>
        <begin position="102"/>
        <end position="121"/>
    </location>
</feature>
<dbReference type="AlphaFoldDB" id="A0A914VJL5"/>
<dbReference type="Pfam" id="PF00876">
    <property type="entry name" value="Innexin"/>
    <property type="match status" value="1"/>
</dbReference>
<dbReference type="Proteomes" id="UP000887566">
    <property type="component" value="Unplaced"/>
</dbReference>
<dbReference type="GO" id="GO:0005886">
    <property type="term" value="C:plasma membrane"/>
    <property type="evidence" value="ECO:0007669"/>
    <property type="project" value="UniProtKB-SubCell"/>
</dbReference>
<dbReference type="PROSITE" id="PS51013">
    <property type="entry name" value="PANNEXIN"/>
    <property type="match status" value="1"/>
</dbReference>
<dbReference type="WBParaSite" id="PSAMB.scaffold204size66058.g3269.t1">
    <property type="protein sequence ID" value="PSAMB.scaffold204size66058.g3269.t1"/>
    <property type="gene ID" value="PSAMB.scaffold204size66058.g3269"/>
</dbReference>
<keyword evidence="9 12" id="KW-0406">Ion transport</keyword>
<accession>A0A914VJL5</accession>
<evidence type="ECO:0000256" key="5">
    <source>
        <dbReference type="ARBA" id="ARBA00022692"/>
    </source>
</evidence>
<keyword evidence="6" id="KW-0303">Gap junction</keyword>
<feature type="transmembrane region" description="Helical" evidence="12">
    <location>
        <begin position="288"/>
        <end position="308"/>
    </location>
</feature>
<evidence type="ECO:0000256" key="6">
    <source>
        <dbReference type="ARBA" id="ARBA00022868"/>
    </source>
</evidence>
<keyword evidence="11 12" id="KW-0407">Ion channel</keyword>
<evidence type="ECO:0000256" key="3">
    <source>
        <dbReference type="ARBA" id="ARBA00022448"/>
    </source>
</evidence>
<dbReference type="GO" id="GO:0034220">
    <property type="term" value="P:monoatomic ion transmembrane transport"/>
    <property type="evidence" value="ECO:0007669"/>
    <property type="project" value="UniProtKB-KW"/>
</dbReference>
<proteinExistence type="inferred from homology"/>
<name>A0A914VJL5_9BILA</name>
<organism evidence="13 14">
    <name type="scientific">Plectus sambesii</name>
    <dbReference type="NCBI Taxonomy" id="2011161"/>
    <lineage>
        <taxon>Eukaryota</taxon>
        <taxon>Metazoa</taxon>
        <taxon>Ecdysozoa</taxon>
        <taxon>Nematoda</taxon>
        <taxon>Chromadorea</taxon>
        <taxon>Plectida</taxon>
        <taxon>Plectina</taxon>
        <taxon>Plectoidea</taxon>
        <taxon>Plectidae</taxon>
        <taxon>Plectus</taxon>
    </lineage>
</organism>
<keyword evidence="5 12" id="KW-0812">Transmembrane</keyword>
<sequence>MDKLSGYLTSISKPRYEEDFVDRLNYRVTGYILLAAALTLSAKTYIMGDAVQCWVPAQFKDGWEEYVENYCLVENTYWVAMHDELPNDHSAREERQLSYYQWVPFVLALQALMFSIPHIIWRMLNWLSGIEVRAIITMASNPADNGLKAESLKKTTDMIARHLKAGLLLSETDSLSTSSNPFAWIARWTSGLVGAYITITYLIVKLLFIINCILQFVLLNAFLGTQYKYWGAEILSDLVAGRDWFNTGHFPRVTMCDFQVRQLGNLHRWSVQCVLVLNLFNEKVYLFLWWWFLVVTIVTILNFIYWLVSSSVSSLRKEFLLRMLNAHHIRIETTEDHAVFERFANNLVRSDGVVVLRLLARNAGDIIGSTVVATLWEMSKEELKNQLPLSYHPNDVSHDEKHVRYN</sequence>
<evidence type="ECO:0000256" key="7">
    <source>
        <dbReference type="ARBA" id="ARBA00022949"/>
    </source>
</evidence>
<evidence type="ECO:0000256" key="11">
    <source>
        <dbReference type="ARBA" id="ARBA00023303"/>
    </source>
</evidence>
<keyword evidence="10 12" id="KW-0472">Membrane</keyword>
<dbReference type="InterPro" id="IPR000990">
    <property type="entry name" value="Innexin"/>
</dbReference>
<evidence type="ECO:0000256" key="2">
    <source>
        <dbReference type="ARBA" id="ARBA00004651"/>
    </source>
</evidence>
<evidence type="ECO:0000256" key="12">
    <source>
        <dbReference type="RuleBase" id="RU010713"/>
    </source>
</evidence>
<keyword evidence="7" id="KW-0965">Cell junction</keyword>
<evidence type="ECO:0000256" key="4">
    <source>
        <dbReference type="ARBA" id="ARBA00022475"/>
    </source>
</evidence>
<evidence type="ECO:0000256" key="1">
    <source>
        <dbReference type="ARBA" id="ARBA00004610"/>
    </source>
</evidence>
<dbReference type="PANTHER" id="PTHR11893">
    <property type="entry name" value="INNEXIN"/>
    <property type="match status" value="1"/>
</dbReference>
<feature type="transmembrane region" description="Helical" evidence="12">
    <location>
        <begin position="206"/>
        <end position="223"/>
    </location>
</feature>